<comment type="caution">
    <text evidence="1">The sequence shown here is derived from an EMBL/GenBank/DDBJ whole genome shotgun (WGS) entry which is preliminary data.</text>
</comment>
<accession>A0A8K0V7J7</accession>
<gene>
    <name evidence="1" type="ORF">JL811_06790</name>
</gene>
<keyword evidence="2" id="KW-1185">Reference proteome</keyword>
<reference evidence="1" key="1">
    <citation type="submission" date="2021-01" db="EMBL/GenBank/DDBJ databases">
        <title>Tabrizicola alba sp. nov. a motile alkaliphilic bacterium isolated from a soda lake.</title>
        <authorList>
            <person name="Szuroczki S."/>
            <person name="Abbaszade G."/>
            <person name="Schumann P."/>
            <person name="Toth E."/>
        </authorList>
    </citation>
    <scope>NUCLEOTIDE SEQUENCE</scope>
    <source>
        <strain evidence="1">DMG-N-6</strain>
    </source>
</reference>
<dbReference type="AlphaFoldDB" id="A0A8K0V7J7"/>
<organism evidence="1 2">
    <name type="scientific">Szabonella alba</name>
    <dbReference type="NCBI Taxonomy" id="2804194"/>
    <lineage>
        <taxon>Bacteria</taxon>
        <taxon>Pseudomonadati</taxon>
        <taxon>Pseudomonadota</taxon>
        <taxon>Alphaproteobacteria</taxon>
        <taxon>Rhodobacterales</taxon>
        <taxon>Paracoccaceae</taxon>
        <taxon>Szabonella</taxon>
    </lineage>
</organism>
<name>A0A8K0V7J7_9RHOB</name>
<proteinExistence type="predicted"/>
<dbReference type="EMBL" id="JAESVN010000002">
    <property type="protein sequence ID" value="MBL4916927.1"/>
    <property type="molecule type" value="Genomic_DNA"/>
</dbReference>
<dbReference type="RefSeq" id="WP_202687727.1">
    <property type="nucleotide sequence ID" value="NZ_JAESVN010000002.1"/>
</dbReference>
<dbReference type="Proteomes" id="UP000648908">
    <property type="component" value="Unassembled WGS sequence"/>
</dbReference>
<dbReference type="SUPFAM" id="SSF52266">
    <property type="entry name" value="SGNH hydrolase"/>
    <property type="match status" value="1"/>
</dbReference>
<sequence length="221" mass="23714">MGIDLIILGDSHSRALAEGARNLGLNIRDVTFSGALWHSGRFRYGKSGLVLGAVGTANAAMASLQKELGLSDILKAGIPVLTTMGFHLGRLVPPFGWHNHCAEAGDLHQYGQALHASAGFLHDYVDAFRAKHLKVLRQLSKSRTLIVVAPPVTFSRANYSVFRDHIKQRLIGAGVTLFDPMEDLAGGDGVLPADLIASDGTHANSLYGARVIEALQRRAMI</sequence>
<evidence type="ECO:0000313" key="2">
    <source>
        <dbReference type="Proteomes" id="UP000648908"/>
    </source>
</evidence>
<protein>
    <submittedName>
        <fullName evidence="1">Uncharacterized protein</fullName>
    </submittedName>
</protein>
<evidence type="ECO:0000313" key="1">
    <source>
        <dbReference type="EMBL" id="MBL4916927.1"/>
    </source>
</evidence>